<dbReference type="EMBL" id="MGDD01000141">
    <property type="protein sequence ID" value="OGL46207.1"/>
    <property type="molecule type" value="Genomic_DNA"/>
</dbReference>
<dbReference type="AlphaFoldDB" id="A0A1F7RZD3"/>
<name>A0A1F7RZD3_9BACT</name>
<keyword evidence="1" id="KW-0472">Membrane</keyword>
<comment type="caution">
    <text evidence="2">The sequence shown here is derived from an EMBL/GenBank/DDBJ whole genome shotgun (WGS) entry which is preliminary data.</text>
</comment>
<feature type="transmembrane region" description="Helical" evidence="1">
    <location>
        <begin position="27"/>
        <end position="45"/>
    </location>
</feature>
<gene>
    <name evidence="2" type="ORF">A2161_03740</name>
</gene>
<reference evidence="2 3" key="1">
    <citation type="journal article" date="2016" name="Nat. Commun.">
        <title>Thousands of microbial genomes shed light on interconnected biogeochemical processes in an aquifer system.</title>
        <authorList>
            <person name="Anantharaman K."/>
            <person name="Brown C.T."/>
            <person name="Hug L.A."/>
            <person name="Sharon I."/>
            <person name="Castelle C.J."/>
            <person name="Probst A.J."/>
            <person name="Thomas B.C."/>
            <person name="Singh A."/>
            <person name="Wilkins M.J."/>
            <person name="Karaoz U."/>
            <person name="Brodie E.L."/>
            <person name="Williams K.H."/>
            <person name="Hubbard S.S."/>
            <person name="Banfield J.F."/>
        </authorList>
    </citation>
    <scope>NUCLEOTIDE SEQUENCE [LARGE SCALE GENOMIC DNA]</scope>
</reference>
<keyword evidence="1" id="KW-0812">Transmembrane</keyword>
<keyword evidence="1" id="KW-1133">Transmembrane helix</keyword>
<protein>
    <submittedName>
        <fullName evidence="2">Uncharacterized protein</fullName>
    </submittedName>
</protein>
<evidence type="ECO:0000256" key="1">
    <source>
        <dbReference type="SAM" id="Phobius"/>
    </source>
</evidence>
<proteinExistence type="predicted"/>
<organism evidence="2 3">
    <name type="scientific">Candidatus Schekmanbacteria bacterium RBG_13_48_7</name>
    <dbReference type="NCBI Taxonomy" id="1817878"/>
    <lineage>
        <taxon>Bacteria</taxon>
        <taxon>Candidatus Schekmaniibacteriota</taxon>
    </lineage>
</organism>
<evidence type="ECO:0000313" key="3">
    <source>
        <dbReference type="Proteomes" id="UP000179266"/>
    </source>
</evidence>
<dbReference type="Proteomes" id="UP000179266">
    <property type="component" value="Unassembled WGS sequence"/>
</dbReference>
<accession>A0A1F7RZD3</accession>
<evidence type="ECO:0000313" key="2">
    <source>
        <dbReference type="EMBL" id="OGL46207.1"/>
    </source>
</evidence>
<sequence>MKILIGAANFIISLFFGFIWYRITRSFIVGGIVFVILVVSIKITWKRGEKKYYQYKTRSNKPKGKHVYDLDNEGFIKEDITPFSSSIVISQKGSSTVAVCILENAVREFENMYPDLVADIPLYMACQALNLSDEKIQRMLRSNRSYTVTIIKASERDLTRLWGTEKVCYILINADFI</sequence>
<feature type="transmembrane region" description="Helical" evidence="1">
    <location>
        <begin position="5"/>
        <end position="21"/>
    </location>
</feature>